<feature type="transmembrane region" description="Helical" evidence="5">
    <location>
        <begin position="102"/>
        <end position="121"/>
    </location>
</feature>
<comment type="subcellular location">
    <subcellularLocation>
        <location evidence="1">Membrane</location>
        <topology evidence="1">Multi-pass membrane protein</topology>
    </subcellularLocation>
</comment>
<dbReference type="PROSITE" id="PS50929">
    <property type="entry name" value="ABC_TM1F"/>
    <property type="match status" value="1"/>
</dbReference>
<keyword evidence="3 5" id="KW-1133">Transmembrane helix</keyword>
<proteinExistence type="predicted"/>
<evidence type="ECO:0000259" key="6">
    <source>
        <dbReference type="PROSITE" id="PS50929"/>
    </source>
</evidence>
<gene>
    <name evidence="7" type="ORF">LY79DRAFT_390739</name>
</gene>
<dbReference type="Pfam" id="PF00664">
    <property type="entry name" value="ABC_membrane"/>
    <property type="match status" value="1"/>
</dbReference>
<dbReference type="GO" id="GO:0005743">
    <property type="term" value="C:mitochondrial inner membrane"/>
    <property type="evidence" value="ECO:0007669"/>
    <property type="project" value="TreeGrafter"/>
</dbReference>
<dbReference type="EMBL" id="JAHLJV010000080">
    <property type="protein sequence ID" value="KAK1574142.1"/>
    <property type="molecule type" value="Genomic_DNA"/>
</dbReference>
<evidence type="ECO:0000256" key="1">
    <source>
        <dbReference type="ARBA" id="ARBA00004141"/>
    </source>
</evidence>
<keyword evidence="8" id="KW-1185">Reference proteome</keyword>
<dbReference type="SUPFAM" id="SSF90123">
    <property type="entry name" value="ABC transporter transmembrane region"/>
    <property type="match status" value="1"/>
</dbReference>
<evidence type="ECO:0000256" key="5">
    <source>
        <dbReference type="SAM" id="Phobius"/>
    </source>
</evidence>
<protein>
    <submittedName>
        <fullName evidence="7">ABC transporter type 1, transmembrane domain-containing protein</fullName>
    </submittedName>
</protein>
<evidence type="ECO:0000313" key="7">
    <source>
        <dbReference type="EMBL" id="KAK1574142.1"/>
    </source>
</evidence>
<dbReference type="InterPro" id="IPR036640">
    <property type="entry name" value="ABC1_TM_sf"/>
</dbReference>
<sequence>MFQVVSDYGAGLSITPDTILQTSRLGITICCLALGVFVGNTILLKSRVVFGELQAKDARERIFGKLLARDMSWYDKQADGIPSLLVRIETQIRELQTATSQVLGFLFTGAVTSIASFALALGFSWKLTLVLIATVPSKVISLALINQRLQSAIAQKNLHLADASKQVHACVAAIDLVKVFNGCSQEIRA</sequence>
<dbReference type="PANTHER" id="PTHR43394:SF15">
    <property type="entry name" value="ALPHA-FACTOR-TRANSPORTING ATPASE"/>
    <property type="match status" value="1"/>
</dbReference>
<evidence type="ECO:0000256" key="2">
    <source>
        <dbReference type="ARBA" id="ARBA00022692"/>
    </source>
</evidence>
<evidence type="ECO:0000313" key="8">
    <source>
        <dbReference type="Proteomes" id="UP001230504"/>
    </source>
</evidence>
<dbReference type="GO" id="GO:0090374">
    <property type="term" value="P:oligopeptide export from mitochondrion"/>
    <property type="evidence" value="ECO:0007669"/>
    <property type="project" value="TreeGrafter"/>
</dbReference>
<dbReference type="RefSeq" id="XP_060409692.1">
    <property type="nucleotide sequence ID" value="XM_060552937.1"/>
</dbReference>
<dbReference type="GeneID" id="85437177"/>
<accession>A0AAD8PQ21</accession>
<dbReference type="GO" id="GO:0005524">
    <property type="term" value="F:ATP binding"/>
    <property type="evidence" value="ECO:0007669"/>
    <property type="project" value="InterPro"/>
</dbReference>
<dbReference type="InterPro" id="IPR011527">
    <property type="entry name" value="ABC1_TM_dom"/>
</dbReference>
<dbReference type="Proteomes" id="UP001230504">
    <property type="component" value="Unassembled WGS sequence"/>
</dbReference>
<evidence type="ECO:0000256" key="3">
    <source>
        <dbReference type="ARBA" id="ARBA00022989"/>
    </source>
</evidence>
<feature type="domain" description="ABC transmembrane type-1" evidence="6">
    <location>
        <begin position="1"/>
        <end position="189"/>
    </location>
</feature>
<comment type="caution">
    <text evidence="7">The sequence shown here is derived from an EMBL/GenBank/DDBJ whole genome shotgun (WGS) entry which is preliminary data.</text>
</comment>
<feature type="transmembrane region" description="Helical" evidence="5">
    <location>
        <begin position="25"/>
        <end position="44"/>
    </location>
</feature>
<reference evidence="7" key="1">
    <citation type="submission" date="2021-06" db="EMBL/GenBank/DDBJ databases">
        <title>Comparative genomics, transcriptomics and evolutionary studies reveal genomic signatures of adaptation to plant cell wall in hemibiotrophic fungi.</title>
        <authorList>
            <consortium name="DOE Joint Genome Institute"/>
            <person name="Baroncelli R."/>
            <person name="Diaz J.F."/>
            <person name="Benocci T."/>
            <person name="Peng M."/>
            <person name="Battaglia E."/>
            <person name="Haridas S."/>
            <person name="Andreopoulos W."/>
            <person name="Labutti K."/>
            <person name="Pangilinan J."/>
            <person name="Floch G.L."/>
            <person name="Makela M.R."/>
            <person name="Henrissat B."/>
            <person name="Grigoriev I.V."/>
            <person name="Crouch J.A."/>
            <person name="De Vries R.P."/>
            <person name="Sukno S.A."/>
            <person name="Thon M.R."/>
        </authorList>
    </citation>
    <scope>NUCLEOTIDE SEQUENCE</scope>
    <source>
        <strain evidence="7">CBS 125086</strain>
    </source>
</reference>
<dbReference type="PANTHER" id="PTHR43394">
    <property type="entry name" value="ATP-DEPENDENT PERMEASE MDL1, MITOCHONDRIAL"/>
    <property type="match status" value="1"/>
</dbReference>
<name>A0AAD8PQ21_9PEZI</name>
<evidence type="ECO:0000256" key="4">
    <source>
        <dbReference type="ARBA" id="ARBA00023136"/>
    </source>
</evidence>
<keyword evidence="4 5" id="KW-0472">Membrane</keyword>
<dbReference type="AlphaFoldDB" id="A0AAD8PQ21"/>
<dbReference type="InterPro" id="IPR039421">
    <property type="entry name" value="Type_1_exporter"/>
</dbReference>
<dbReference type="GO" id="GO:0015421">
    <property type="term" value="F:ABC-type oligopeptide transporter activity"/>
    <property type="evidence" value="ECO:0007669"/>
    <property type="project" value="TreeGrafter"/>
</dbReference>
<organism evidence="7 8">
    <name type="scientific">Colletotrichum navitas</name>
    <dbReference type="NCBI Taxonomy" id="681940"/>
    <lineage>
        <taxon>Eukaryota</taxon>
        <taxon>Fungi</taxon>
        <taxon>Dikarya</taxon>
        <taxon>Ascomycota</taxon>
        <taxon>Pezizomycotina</taxon>
        <taxon>Sordariomycetes</taxon>
        <taxon>Hypocreomycetidae</taxon>
        <taxon>Glomerellales</taxon>
        <taxon>Glomerellaceae</taxon>
        <taxon>Colletotrichum</taxon>
        <taxon>Colletotrichum graminicola species complex</taxon>
    </lineage>
</organism>
<keyword evidence="2 5" id="KW-0812">Transmembrane</keyword>
<dbReference type="Gene3D" id="1.20.1560.10">
    <property type="entry name" value="ABC transporter type 1, transmembrane domain"/>
    <property type="match status" value="1"/>
</dbReference>